<keyword evidence="3" id="KW-1185">Reference proteome</keyword>
<evidence type="ECO:0008006" key="4">
    <source>
        <dbReference type="Google" id="ProtNLM"/>
    </source>
</evidence>
<feature type="transmembrane region" description="Helical" evidence="1">
    <location>
        <begin position="98"/>
        <end position="119"/>
    </location>
</feature>
<keyword evidence="1" id="KW-0472">Membrane</keyword>
<evidence type="ECO:0000313" key="2">
    <source>
        <dbReference type="EMBL" id="MEE6701870.1"/>
    </source>
</evidence>
<feature type="transmembrane region" description="Helical" evidence="1">
    <location>
        <begin position="9"/>
        <end position="28"/>
    </location>
</feature>
<feature type="transmembrane region" description="Helical" evidence="1">
    <location>
        <begin position="191"/>
        <end position="209"/>
    </location>
</feature>
<protein>
    <recommendedName>
        <fullName evidence="4">Membrane protein 6-pyruvoyl-tetrahydropterin synthase-related domain-containing protein</fullName>
    </recommendedName>
</protein>
<dbReference type="RefSeq" id="WP_331192536.1">
    <property type="nucleotide sequence ID" value="NZ_JAQSEO010000033.1"/>
</dbReference>
<name>A0ABU7SUX2_9LACO</name>
<keyword evidence="1" id="KW-0812">Transmembrane</keyword>
<gene>
    <name evidence="2" type="ORF">PS396_08875</name>
</gene>
<feature type="transmembrane region" description="Helical" evidence="1">
    <location>
        <begin position="125"/>
        <end position="143"/>
    </location>
</feature>
<keyword evidence="1" id="KW-1133">Transmembrane helix</keyword>
<feature type="transmembrane region" description="Helical" evidence="1">
    <location>
        <begin position="73"/>
        <end position="91"/>
    </location>
</feature>
<feature type="transmembrane region" description="Helical" evidence="1">
    <location>
        <begin position="336"/>
        <end position="355"/>
    </location>
</feature>
<evidence type="ECO:0000313" key="3">
    <source>
        <dbReference type="Proteomes" id="UP001335665"/>
    </source>
</evidence>
<organism evidence="2 3">
    <name type="scientific">Limosilactobacillus pontis</name>
    <dbReference type="NCBI Taxonomy" id="35787"/>
    <lineage>
        <taxon>Bacteria</taxon>
        <taxon>Bacillati</taxon>
        <taxon>Bacillota</taxon>
        <taxon>Bacilli</taxon>
        <taxon>Lactobacillales</taxon>
        <taxon>Lactobacillaceae</taxon>
        <taxon>Limosilactobacillus</taxon>
    </lineage>
</organism>
<feature type="transmembrane region" description="Helical" evidence="1">
    <location>
        <begin position="155"/>
        <end position="171"/>
    </location>
</feature>
<comment type="caution">
    <text evidence="2">The sequence shown here is derived from an EMBL/GenBank/DDBJ whole genome shotgun (WGS) entry which is preliminary data.</text>
</comment>
<proteinExistence type="predicted"/>
<feature type="transmembrane region" description="Helical" evidence="1">
    <location>
        <begin position="302"/>
        <end position="324"/>
    </location>
</feature>
<dbReference type="EMBL" id="JAQSFA010000033">
    <property type="protein sequence ID" value="MEE6701870.1"/>
    <property type="molecule type" value="Genomic_DNA"/>
</dbReference>
<sequence length="562" mass="65053">MYYKLKKTYPILIIITFSLLMLIPFFKIDQLGVHSDWSFHAARVQQLYLNLTRGHLFTYIATDTFSKVGNGNFLFYPTLFLYPWVFLKLFFAPIASYLIYVWLLFVATGLIAFFCMQSFDNRATWQSLFFALIYLIAPYHLYLTLNNYVLGEAQAYMFIPLVLLGMYNAIYRNSWVTLAIGMTMMAYTHYVSLFISAEACVAILLCYLIQNRKIELRKFVVLTKSIVLFILLSSWQFVPLLTDYVHRNLVRPNPGFMLMQSVGDFFVSAISNEALNRGGIGLILLFTLVFGWSLINKNSKYMWVYLLGVLFTWMITTAFPWQYFAKTPLAIIQFPYRYTGYAIVFLAIILSKILFTLQFDKVNKSVINLGIVLIMLVLYTGSIYSIIARNANSTGTVPLLTSQRTGKYKTFRDARDLPIIINDSSYNKQFSYGALYGETDYMPKKALANENSVLNRVSYINGHKELLRQYSKANEIHYLVNTKRQSSINLPALQYHNTRVYVNNRLVDAQTSDRGTVLTNLPKGKYDIEVTYKPSMMIIVARVIAAMSWIYIVFLWRIKLYN</sequence>
<evidence type="ECO:0000256" key="1">
    <source>
        <dbReference type="SAM" id="Phobius"/>
    </source>
</evidence>
<dbReference type="Proteomes" id="UP001335665">
    <property type="component" value="Unassembled WGS sequence"/>
</dbReference>
<feature type="transmembrane region" description="Helical" evidence="1">
    <location>
        <begin position="536"/>
        <end position="556"/>
    </location>
</feature>
<reference evidence="2 3" key="1">
    <citation type="submission" date="2023-02" db="EMBL/GenBank/DDBJ databases">
        <title>The predominant lactic acid bacteria and yeasts involved in the spontaneous fermentation of millet during the production of the traditional porridge Hausa koko in Ghana.</title>
        <authorList>
            <person name="Atter A."/>
            <person name="Diaz M."/>
        </authorList>
    </citation>
    <scope>NUCLEOTIDE SEQUENCE [LARGE SCALE GENOMIC DNA]</scope>
    <source>
        <strain evidence="2 3">FI11552</strain>
    </source>
</reference>
<feature type="transmembrane region" description="Helical" evidence="1">
    <location>
        <begin position="367"/>
        <end position="387"/>
    </location>
</feature>
<accession>A0ABU7SUX2</accession>
<feature type="transmembrane region" description="Helical" evidence="1">
    <location>
        <begin position="274"/>
        <end position="295"/>
    </location>
</feature>
<feature type="transmembrane region" description="Helical" evidence="1">
    <location>
        <begin position="221"/>
        <end position="238"/>
    </location>
</feature>